<dbReference type="SMART" id="SM00436">
    <property type="entry name" value="TOP1Bc"/>
    <property type="match status" value="1"/>
</dbReference>
<protein>
    <recommendedName>
        <fullName evidence="3">DNA topoisomerase</fullName>
        <ecNumber evidence="3">5.6.2.1</ecNumber>
    </recommendedName>
</protein>
<dbReference type="GO" id="GO:0003677">
    <property type="term" value="F:DNA binding"/>
    <property type="evidence" value="ECO:0007669"/>
    <property type="project" value="UniProtKB-KW"/>
</dbReference>
<dbReference type="CDD" id="cd00186">
    <property type="entry name" value="TOP1Ac"/>
    <property type="match status" value="1"/>
</dbReference>
<dbReference type="InterPro" id="IPR025589">
    <property type="entry name" value="Toprim_C_rpt"/>
</dbReference>
<dbReference type="InterPro" id="IPR013824">
    <property type="entry name" value="Topo_IA_cen_sub1"/>
</dbReference>
<dbReference type="Pfam" id="PF01131">
    <property type="entry name" value="Topoisom_bac"/>
    <property type="match status" value="1"/>
</dbReference>
<dbReference type="InterPro" id="IPR013497">
    <property type="entry name" value="Topo_IA_cen"/>
</dbReference>
<dbReference type="InterPro" id="IPR006171">
    <property type="entry name" value="TOPRIM_dom"/>
</dbReference>
<dbReference type="SMART" id="SM00493">
    <property type="entry name" value="TOPRIM"/>
    <property type="match status" value="1"/>
</dbReference>
<evidence type="ECO:0000256" key="7">
    <source>
        <dbReference type="SAM" id="MobiDB-lite"/>
    </source>
</evidence>
<dbReference type="PANTHER" id="PTHR42785">
    <property type="entry name" value="DNA TOPOISOMERASE, TYPE IA, CORE"/>
    <property type="match status" value="1"/>
</dbReference>
<dbReference type="Pfam" id="PF01751">
    <property type="entry name" value="Toprim"/>
    <property type="match status" value="1"/>
</dbReference>
<dbReference type="AlphaFoldDB" id="A0A6C0BU37"/>
<name>A0A6C0BU37_9ZZZZ</name>
<dbReference type="PROSITE" id="PS52039">
    <property type="entry name" value="TOPO_IA_2"/>
    <property type="match status" value="1"/>
</dbReference>
<keyword evidence="5" id="KW-0238">DNA-binding</keyword>
<dbReference type="SUPFAM" id="SSF56712">
    <property type="entry name" value="Prokaryotic type I DNA topoisomerase"/>
    <property type="match status" value="1"/>
</dbReference>
<accession>A0A6C0BU37</accession>
<dbReference type="InterPro" id="IPR003602">
    <property type="entry name" value="Topo_IA_DNA-bd_dom"/>
</dbReference>
<dbReference type="Gene3D" id="3.40.50.140">
    <property type="match status" value="1"/>
</dbReference>
<sequence length="776" mass="90233">MTKLIIVESPAKCKKIESFLGSEYTCLASYGHITCLPSLKNINFENYDINFEVSKDKGKYISKLKTALKKSDEVILATDDDREGEAIAYHLCSVLKLNHRTTKRIIFNEITKTALEKAIMYPTTINMNIVHAQNTRQILDLLIGFKFSPVLWEQISRNNQNSLSAGRCQTPALKIIYENQKEYDRQEPKEVYSTIGYFTSKNIAFELTKNIETREETENFLEETVNHDHILRTDEPKIVIKEQPIPLITSSLQQQSSNNFSWSPKETMSIAQKLYENGYITYMRTDSKKYSKEFIENCEKYIINKYGNEYVNNGNSNLINTSISNKTTSNKTTKKKGGDNKKVEAQEAHEAIRPTKIELVSIVDEKISNKEKTLYKLIRNHTLKSCMSPAKISRISCNISAPLEYIYVYNSDIISFKGWKIVDNKDENDEYYSYLPLMNKKTVEYNKIKSKVSIKNMKQHLTEAKLISILEEKGIGRPSTYSSILEKNKERGYIEKTNVNGFEKTCIDYELVENEIETIVEKRVFNNENNKLVIKPLGIVVYETLNKYFSDIFNYDYTEEMERVLDDISKGEREYKGSCNEYKECIEKMLKEYKKNKPQKTSFRIDDNHEYMFAKHGPVIKCTVDGNITFKSCKKEINIEKLENGEYTLDELLEEKKERILGTIDNKEIILKIGKFGPYINYNEQNISVKKIEKSFDKINISDVIDLINIGSTSNSIRKINNEYEIKKGKGNKSDYIMYKTPKMKKPQFISLKNFEDDYVNCEIEKLLEYIHTNQK</sequence>
<dbReference type="InterPro" id="IPR013825">
    <property type="entry name" value="Topo_IA_cen_sub2"/>
</dbReference>
<dbReference type="PRINTS" id="PR00417">
    <property type="entry name" value="PRTPISMRASEI"/>
</dbReference>
<comment type="similarity">
    <text evidence="2">Belongs to the type IA topoisomerase family.</text>
</comment>
<keyword evidence="6" id="KW-0413">Isomerase</keyword>
<evidence type="ECO:0000256" key="2">
    <source>
        <dbReference type="ARBA" id="ARBA00009446"/>
    </source>
</evidence>
<feature type="domain" description="Toprim" evidence="8">
    <location>
        <begin position="2"/>
        <end position="110"/>
    </location>
</feature>
<dbReference type="GO" id="GO:0003917">
    <property type="term" value="F:DNA topoisomerase type I (single strand cut, ATP-independent) activity"/>
    <property type="evidence" value="ECO:0007669"/>
    <property type="project" value="UniProtKB-EC"/>
</dbReference>
<evidence type="ECO:0000256" key="6">
    <source>
        <dbReference type="ARBA" id="ARBA00023235"/>
    </source>
</evidence>
<proteinExistence type="inferred from homology"/>
<evidence type="ECO:0000256" key="5">
    <source>
        <dbReference type="ARBA" id="ARBA00023125"/>
    </source>
</evidence>
<evidence type="ECO:0000259" key="8">
    <source>
        <dbReference type="PROSITE" id="PS50880"/>
    </source>
</evidence>
<evidence type="ECO:0000256" key="1">
    <source>
        <dbReference type="ARBA" id="ARBA00000213"/>
    </source>
</evidence>
<dbReference type="PROSITE" id="PS00396">
    <property type="entry name" value="TOPO_IA_1"/>
    <property type="match status" value="1"/>
</dbReference>
<dbReference type="InterPro" id="IPR003601">
    <property type="entry name" value="Topo_IA_2"/>
</dbReference>
<dbReference type="EMBL" id="MN739235">
    <property type="protein sequence ID" value="QHS94928.1"/>
    <property type="molecule type" value="Genomic_DNA"/>
</dbReference>
<dbReference type="SMART" id="SM00437">
    <property type="entry name" value="TOP1Ac"/>
    <property type="match status" value="1"/>
</dbReference>
<evidence type="ECO:0000256" key="4">
    <source>
        <dbReference type="ARBA" id="ARBA00023029"/>
    </source>
</evidence>
<dbReference type="PROSITE" id="PS50880">
    <property type="entry name" value="TOPRIM"/>
    <property type="match status" value="1"/>
</dbReference>
<comment type="catalytic activity">
    <reaction evidence="1">
        <text>ATP-independent breakage of single-stranded DNA, followed by passage and rejoining.</text>
        <dbReference type="EC" id="5.6.2.1"/>
    </reaction>
</comment>
<evidence type="ECO:0000313" key="10">
    <source>
        <dbReference type="EMBL" id="QHS94928.1"/>
    </source>
</evidence>
<dbReference type="InterPro" id="IPR000380">
    <property type="entry name" value="Topo_IA"/>
</dbReference>
<dbReference type="EC" id="5.6.2.1" evidence="3"/>
<evidence type="ECO:0000256" key="3">
    <source>
        <dbReference type="ARBA" id="ARBA00012891"/>
    </source>
</evidence>
<reference evidence="10" key="1">
    <citation type="journal article" date="2020" name="Nature">
        <title>Giant virus diversity and host interactions through global metagenomics.</title>
        <authorList>
            <person name="Schulz F."/>
            <person name="Roux S."/>
            <person name="Paez-Espino D."/>
            <person name="Jungbluth S."/>
            <person name="Walsh D.A."/>
            <person name="Denef V.J."/>
            <person name="McMahon K.D."/>
            <person name="Konstantinidis K.T."/>
            <person name="Eloe-Fadrosh E.A."/>
            <person name="Kyrpides N.C."/>
            <person name="Woyke T."/>
        </authorList>
    </citation>
    <scope>NUCLEOTIDE SEQUENCE</scope>
    <source>
        <strain evidence="10">GVMAG-M-3300018428-16</strain>
    </source>
</reference>
<dbReference type="InterPro" id="IPR023405">
    <property type="entry name" value="Topo_IA_core_domain"/>
</dbReference>
<dbReference type="Pfam" id="PF13368">
    <property type="entry name" value="Toprim_C_rpt"/>
    <property type="match status" value="1"/>
</dbReference>
<dbReference type="Gene3D" id="1.10.290.10">
    <property type="entry name" value="Topoisomerase I, domain 4"/>
    <property type="match status" value="1"/>
</dbReference>
<evidence type="ECO:0000259" key="9">
    <source>
        <dbReference type="PROSITE" id="PS52039"/>
    </source>
</evidence>
<dbReference type="InterPro" id="IPR023406">
    <property type="entry name" value="Topo_IA_AS"/>
</dbReference>
<dbReference type="PANTHER" id="PTHR42785:SF1">
    <property type="entry name" value="DNA TOPOISOMERASE"/>
    <property type="match status" value="1"/>
</dbReference>
<dbReference type="Gene3D" id="1.10.460.10">
    <property type="entry name" value="Topoisomerase I, domain 2"/>
    <property type="match status" value="2"/>
</dbReference>
<organism evidence="10">
    <name type="scientific">viral metagenome</name>
    <dbReference type="NCBI Taxonomy" id="1070528"/>
    <lineage>
        <taxon>unclassified sequences</taxon>
        <taxon>metagenomes</taxon>
        <taxon>organismal metagenomes</taxon>
    </lineage>
</organism>
<dbReference type="Gene3D" id="2.70.20.10">
    <property type="entry name" value="Topoisomerase I, domain 3"/>
    <property type="match status" value="1"/>
</dbReference>
<dbReference type="InterPro" id="IPR013826">
    <property type="entry name" value="Topo_IA_cen_sub3"/>
</dbReference>
<dbReference type="GO" id="GO:0006265">
    <property type="term" value="P:DNA topological change"/>
    <property type="evidence" value="ECO:0007669"/>
    <property type="project" value="InterPro"/>
</dbReference>
<keyword evidence="4" id="KW-0799">Topoisomerase</keyword>
<feature type="domain" description="Topo IA-type catalytic" evidence="9">
    <location>
        <begin position="126"/>
        <end position="590"/>
    </location>
</feature>
<feature type="region of interest" description="Disordered" evidence="7">
    <location>
        <begin position="324"/>
        <end position="344"/>
    </location>
</feature>